<dbReference type="Pfam" id="PF04828">
    <property type="entry name" value="GFA"/>
    <property type="match status" value="1"/>
</dbReference>
<accession>A0AAU0MZ16</accession>
<protein>
    <submittedName>
        <fullName evidence="5">Aldehyde-activating protein</fullName>
    </submittedName>
</protein>
<evidence type="ECO:0000256" key="3">
    <source>
        <dbReference type="ARBA" id="ARBA00022833"/>
    </source>
</evidence>
<evidence type="ECO:0000256" key="2">
    <source>
        <dbReference type="ARBA" id="ARBA00022723"/>
    </source>
</evidence>
<dbReference type="GO" id="GO:0046872">
    <property type="term" value="F:metal ion binding"/>
    <property type="evidence" value="ECO:0007669"/>
    <property type="project" value="UniProtKB-KW"/>
</dbReference>
<comment type="similarity">
    <text evidence="1">Belongs to the Gfa family.</text>
</comment>
<evidence type="ECO:0000313" key="6">
    <source>
        <dbReference type="Proteomes" id="UP001302477"/>
    </source>
</evidence>
<evidence type="ECO:0000259" key="4">
    <source>
        <dbReference type="PROSITE" id="PS51891"/>
    </source>
</evidence>
<evidence type="ECO:0000256" key="1">
    <source>
        <dbReference type="ARBA" id="ARBA00005495"/>
    </source>
</evidence>
<reference evidence="5 6" key="1">
    <citation type="submission" date="2023-10" db="EMBL/GenBank/DDBJ databases">
        <title>Description of Microbulbifer bruguierae sp. nov., isolated from the sediments of mangrove plant Bruguiera sexangula and comparative genomic analyses of the genus Microbulbifer.</title>
        <authorList>
            <person name="Long M."/>
        </authorList>
    </citation>
    <scope>NUCLEOTIDE SEQUENCE [LARGE SCALE GENOMIC DNA]</scope>
    <source>
        <strain evidence="5 6">SPO729</strain>
    </source>
</reference>
<dbReference type="SUPFAM" id="SSF51316">
    <property type="entry name" value="Mss4-like"/>
    <property type="match status" value="1"/>
</dbReference>
<dbReference type="KEGG" id="mpaf:R5R33_00990"/>
<dbReference type="RefSeq" id="WP_318954218.1">
    <property type="nucleotide sequence ID" value="NZ_CP137555.1"/>
</dbReference>
<dbReference type="GO" id="GO:0016846">
    <property type="term" value="F:carbon-sulfur lyase activity"/>
    <property type="evidence" value="ECO:0007669"/>
    <property type="project" value="InterPro"/>
</dbReference>
<evidence type="ECO:0000313" key="5">
    <source>
        <dbReference type="EMBL" id="WOX05753.1"/>
    </source>
</evidence>
<name>A0AAU0MZ16_9GAMM</name>
<dbReference type="InterPro" id="IPR052355">
    <property type="entry name" value="CENP-V-like"/>
</dbReference>
<dbReference type="PANTHER" id="PTHR28620:SF1">
    <property type="entry name" value="CENP-V_GFA DOMAIN-CONTAINING PROTEIN"/>
    <property type="match status" value="1"/>
</dbReference>
<proteinExistence type="inferred from homology"/>
<keyword evidence="3" id="KW-0862">Zinc</keyword>
<gene>
    <name evidence="5" type="ORF">R5R33_00990</name>
</gene>
<dbReference type="InterPro" id="IPR006913">
    <property type="entry name" value="CENP-V/GFA"/>
</dbReference>
<dbReference type="Gene3D" id="2.170.150.70">
    <property type="match status" value="1"/>
</dbReference>
<dbReference type="PANTHER" id="PTHR28620">
    <property type="entry name" value="CENTROMERE PROTEIN V"/>
    <property type="match status" value="1"/>
</dbReference>
<dbReference type="PROSITE" id="PS51891">
    <property type="entry name" value="CENP_V_GFA"/>
    <property type="match status" value="1"/>
</dbReference>
<dbReference type="EMBL" id="CP137555">
    <property type="protein sequence ID" value="WOX05753.1"/>
    <property type="molecule type" value="Genomic_DNA"/>
</dbReference>
<dbReference type="InterPro" id="IPR011057">
    <property type="entry name" value="Mss4-like_sf"/>
</dbReference>
<dbReference type="Proteomes" id="UP001302477">
    <property type="component" value="Chromosome"/>
</dbReference>
<feature type="domain" description="CENP-V/GFA" evidence="4">
    <location>
        <begin position="3"/>
        <end position="115"/>
    </location>
</feature>
<keyword evidence="6" id="KW-1185">Reference proteome</keyword>
<sequence length="115" mass="13202">MKPFGSCHCGNIRLEVATLPTEATSCNCSLCRRYMGLWAYYEPGEVAIHYQNRIKSFYIWGDRDIEHHRCHNCGCVTHYITTEKCPVKRVAVNARMANPELLARLKIRHVDGASF</sequence>
<keyword evidence="2" id="KW-0479">Metal-binding</keyword>
<dbReference type="AlphaFoldDB" id="A0AAU0MZ16"/>
<organism evidence="5 6">
    <name type="scientific">Microbulbifer pacificus</name>
    <dbReference type="NCBI Taxonomy" id="407164"/>
    <lineage>
        <taxon>Bacteria</taxon>
        <taxon>Pseudomonadati</taxon>
        <taxon>Pseudomonadota</taxon>
        <taxon>Gammaproteobacteria</taxon>
        <taxon>Cellvibrionales</taxon>
        <taxon>Microbulbiferaceae</taxon>
        <taxon>Microbulbifer</taxon>
    </lineage>
</organism>